<name>A0A2K9HE60_9LACO</name>
<keyword evidence="3" id="KW-1185">Reference proteome</keyword>
<organism evidence="2 3">
    <name type="scientific">Companilactobacillus alimentarius DSM 20249</name>
    <dbReference type="NCBI Taxonomy" id="1423720"/>
    <lineage>
        <taxon>Bacteria</taxon>
        <taxon>Bacillati</taxon>
        <taxon>Bacillota</taxon>
        <taxon>Bacilli</taxon>
        <taxon>Lactobacillales</taxon>
        <taxon>Lactobacillaceae</taxon>
        <taxon>Companilactobacillus</taxon>
    </lineage>
</organism>
<feature type="signal peptide" evidence="1">
    <location>
        <begin position="1"/>
        <end position="24"/>
    </location>
</feature>
<accession>A0A2K9HE60</accession>
<keyword evidence="1" id="KW-0732">Signal</keyword>
<dbReference type="Proteomes" id="UP000234653">
    <property type="component" value="Chromosome"/>
</dbReference>
<dbReference type="EMBL" id="CP018867">
    <property type="protein sequence ID" value="AUI70840.1"/>
    <property type="molecule type" value="Genomic_DNA"/>
</dbReference>
<reference evidence="2 3" key="1">
    <citation type="submission" date="2016-12" db="EMBL/GenBank/DDBJ databases">
        <title>The whole genome sequencing and assembly of Lactobacillus alimentarius DSM 20249T strain.</title>
        <authorList>
            <person name="Lee Y.-J."/>
            <person name="Yi H."/>
            <person name="Bahn Y.-S."/>
            <person name="Kim J.F."/>
            <person name="Lee D.-W."/>
        </authorList>
    </citation>
    <scope>NUCLEOTIDE SEQUENCE [LARGE SCALE GENOMIC DNA]</scope>
    <source>
        <strain evidence="2 3">DSM 20249</strain>
    </source>
</reference>
<gene>
    <name evidence="2" type="ORF">LA20249_00865</name>
</gene>
<evidence type="ECO:0000313" key="3">
    <source>
        <dbReference type="Proteomes" id="UP000234653"/>
    </source>
</evidence>
<dbReference type="KEGG" id="lali:LA20249_00865"/>
<proteinExistence type="predicted"/>
<dbReference type="PROSITE" id="PS51257">
    <property type="entry name" value="PROKAR_LIPOPROTEIN"/>
    <property type="match status" value="1"/>
</dbReference>
<feature type="chain" id="PRO_5014998508" description="DUF5067 domain-containing protein" evidence="1">
    <location>
        <begin position="25"/>
        <end position="162"/>
    </location>
</feature>
<evidence type="ECO:0000313" key="2">
    <source>
        <dbReference type="EMBL" id="AUI70840.1"/>
    </source>
</evidence>
<evidence type="ECO:0000256" key="1">
    <source>
        <dbReference type="SAM" id="SignalP"/>
    </source>
</evidence>
<dbReference type="OrthoDB" id="2315450at2"/>
<sequence>MKSTMIKRITIYLIIIFCTAFTSACSKQSQKLSNSKEESSLKAEIKSNKKKWNNKVKKVPVVNYPKLNSASESIENNHLNFSLQLIKGLKSSNLNRSTFFKHNTVISATVVNFEEMKDKTIGPTTEVTILVNNVLSGQQSLGGHTIKTEFGGRIDKGKVFVY</sequence>
<dbReference type="RefSeq" id="WP_057737823.1">
    <property type="nucleotide sequence ID" value="NZ_CP018867.1"/>
</dbReference>
<protein>
    <recommendedName>
        <fullName evidence="4">DUF5067 domain-containing protein</fullName>
    </recommendedName>
</protein>
<dbReference type="AlphaFoldDB" id="A0A2K9HE60"/>
<evidence type="ECO:0008006" key="4">
    <source>
        <dbReference type="Google" id="ProtNLM"/>
    </source>
</evidence>